<organism evidence="6 7">
    <name type="scientific">Weissella oryzae (strain DSM 25784 / JCM 18191 / LMG 30913 / SG25)</name>
    <dbReference type="NCBI Taxonomy" id="1329250"/>
    <lineage>
        <taxon>Bacteria</taxon>
        <taxon>Bacillati</taxon>
        <taxon>Bacillota</taxon>
        <taxon>Bacilli</taxon>
        <taxon>Lactobacillales</taxon>
        <taxon>Lactobacillaceae</taxon>
        <taxon>Weissella</taxon>
    </lineage>
</organism>
<comment type="function">
    <text evidence="4">Responsible for synthesis of pseudouridine from uracil.</text>
</comment>
<keyword evidence="7" id="KW-1185">Reference proteome</keyword>
<dbReference type="STRING" id="1329250.WOSG25_080880"/>
<keyword evidence="4" id="KW-0413">Isomerase</keyword>
<dbReference type="PANTHER" id="PTHR21600:SF35">
    <property type="entry name" value="PSEUDOURIDINE SYNTHASE"/>
    <property type="match status" value="1"/>
</dbReference>
<dbReference type="OrthoDB" id="9807829at2"/>
<dbReference type="GO" id="GO:0000455">
    <property type="term" value="P:enzyme-directed rRNA pseudouridine synthesis"/>
    <property type="evidence" value="ECO:0007669"/>
    <property type="project" value="TreeGrafter"/>
</dbReference>
<evidence type="ECO:0000256" key="4">
    <source>
        <dbReference type="RuleBase" id="RU362028"/>
    </source>
</evidence>
<dbReference type="SUPFAM" id="SSF55120">
    <property type="entry name" value="Pseudouridine synthase"/>
    <property type="match status" value="1"/>
</dbReference>
<accession>A0A069CTY7</accession>
<evidence type="ECO:0000256" key="3">
    <source>
        <dbReference type="PIRSR" id="PIRSR606225-1"/>
    </source>
</evidence>
<comment type="similarity">
    <text evidence="2 4">Belongs to the pseudouridine synthase RluA family.</text>
</comment>
<dbReference type="AlphaFoldDB" id="A0A069CTY7"/>
<evidence type="ECO:0000256" key="2">
    <source>
        <dbReference type="ARBA" id="ARBA00010876"/>
    </source>
</evidence>
<dbReference type="InterPro" id="IPR006225">
    <property type="entry name" value="PsdUridine_synth_RluC/D"/>
</dbReference>
<reference evidence="7" key="1">
    <citation type="journal article" date="2014" name="Genome Announc.">
        <title>Draft genome sequence of Weissella oryzae SG25T, isolated from fermented rice grains.</title>
        <authorList>
            <person name="Tanizawa Y."/>
            <person name="Fujisawa T."/>
            <person name="Mochizuki T."/>
            <person name="Kaminuma E."/>
            <person name="Suzuki Y."/>
            <person name="Nakamura Y."/>
            <person name="Tohno M."/>
        </authorList>
    </citation>
    <scope>NUCLEOTIDE SEQUENCE [LARGE SCALE GENOMIC DNA]</scope>
    <source>
        <strain evidence="7">DSM 25784 / JCM 18191 / LMG 30913 / SG25</strain>
    </source>
</reference>
<evidence type="ECO:0000313" key="7">
    <source>
        <dbReference type="Proteomes" id="UP000030643"/>
    </source>
</evidence>
<dbReference type="InterPro" id="IPR050188">
    <property type="entry name" value="RluA_PseudoU_synthase"/>
</dbReference>
<feature type="domain" description="Pseudouridine synthase RsuA/RluA-like" evidence="5">
    <location>
        <begin position="87"/>
        <end position="238"/>
    </location>
</feature>
<evidence type="ECO:0000256" key="1">
    <source>
        <dbReference type="ARBA" id="ARBA00000073"/>
    </source>
</evidence>
<sequence>MARFSWTKKESGTLRVKTFLAQRGVSHRMFSIMKRGNGDILLNGQHIRTIDEVNLGDTVTIIMPAEESNDIVATSELPIEILYEDDNWLIVNKTAGITSVPGRADRENTMVNRVKGYLSQQGAKDLVPHVVTRLDRFTSGVALLAKHRFAHGLLDKQLKEHAVDKRYYALVNGDLPDDHGIIDAPIGRMDGDFIRREVRADGRISQTEYWVEQRFGNQTLIRVKLHTGRTHQIRVHFNYIGHPLVGDEIYGGPMDRGIERQALHAYQLTYYDPFAQTDRTVKAPMPVDMQQLLK</sequence>
<dbReference type="NCBIfam" id="TIGR00005">
    <property type="entry name" value="rluA_subfam"/>
    <property type="match status" value="1"/>
</dbReference>
<protein>
    <recommendedName>
        <fullName evidence="4">Pseudouridine synthase</fullName>
        <ecNumber evidence="4">5.4.99.-</ecNumber>
    </recommendedName>
</protein>
<evidence type="ECO:0000259" key="5">
    <source>
        <dbReference type="Pfam" id="PF00849"/>
    </source>
</evidence>
<evidence type="ECO:0000313" key="6">
    <source>
        <dbReference type="EMBL" id="GAK31255.1"/>
    </source>
</evidence>
<dbReference type="GO" id="GO:0009982">
    <property type="term" value="F:pseudouridine synthase activity"/>
    <property type="evidence" value="ECO:0007669"/>
    <property type="project" value="InterPro"/>
</dbReference>
<name>A0A069CTY7_WEIOS</name>
<dbReference type="EMBL" id="DF820491">
    <property type="protein sequence ID" value="GAK31255.1"/>
    <property type="molecule type" value="Genomic_DNA"/>
</dbReference>
<proteinExistence type="inferred from homology"/>
<dbReference type="PANTHER" id="PTHR21600">
    <property type="entry name" value="MITOCHONDRIAL RNA PSEUDOURIDINE SYNTHASE"/>
    <property type="match status" value="1"/>
</dbReference>
<dbReference type="InterPro" id="IPR006145">
    <property type="entry name" value="PsdUridine_synth_RsuA/RluA"/>
</dbReference>
<dbReference type="RefSeq" id="WP_027699259.1">
    <property type="nucleotide sequence ID" value="NZ_DF820491.1"/>
</dbReference>
<gene>
    <name evidence="6" type="primary">rluD</name>
    <name evidence="6" type="ORF">WOSG25_080880</name>
</gene>
<dbReference type="Proteomes" id="UP000030643">
    <property type="component" value="Unassembled WGS sequence"/>
</dbReference>
<dbReference type="Gene3D" id="3.30.2350.10">
    <property type="entry name" value="Pseudouridine synthase"/>
    <property type="match status" value="1"/>
</dbReference>
<dbReference type="GO" id="GO:0140098">
    <property type="term" value="F:catalytic activity, acting on RNA"/>
    <property type="evidence" value="ECO:0007669"/>
    <property type="project" value="UniProtKB-ARBA"/>
</dbReference>
<dbReference type="eggNOG" id="COG0564">
    <property type="taxonomic scope" value="Bacteria"/>
</dbReference>
<comment type="catalytic activity">
    <reaction evidence="1 4">
        <text>a uridine in RNA = a pseudouridine in RNA</text>
        <dbReference type="Rhea" id="RHEA:48348"/>
        <dbReference type="Rhea" id="RHEA-COMP:12068"/>
        <dbReference type="Rhea" id="RHEA-COMP:12069"/>
        <dbReference type="ChEBI" id="CHEBI:65314"/>
        <dbReference type="ChEBI" id="CHEBI:65315"/>
    </reaction>
</comment>
<dbReference type="EC" id="5.4.99.-" evidence="4"/>
<feature type="active site" evidence="3">
    <location>
        <position position="135"/>
    </location>
</feature>
<dbReference type="CDD" id="cd02869">
    <property type="entry name" value="PseudoU_synth_RluA_like"/>
    <property type="match status" value="1"/>
</dbReference>
<dbReference type="Pfam" id="PF00849">
    <property type="entry name" value="PseudoU_synth_2"/>
    <property type="match status" value="1"/>
</dbReference>
<dbReference type="InterPro" id="IPR020103">
    <property type="entry name" value="PsdUridine_synth_cat_dom_sf"/>
</dbReference>
<dbReference type="GO" id="GO:0003723">
    <property type="term" value="F:RNA binding"/>
    <property type="evidence" value="ECO:0007669"/>
    <property type="project" value="InterPro"/>
</dbReference>